<accession>A0A0A3Z8B5</accession>
<dbReference type="Proteomes" id="UP000030351">
    <property type="component" value="Unassembled WGS sequence"/>
</dbReference>
<dbReference type="InterPro" id="IPR012337">
    <property type="entry name" value="RNaseH-like_sf"/>
</dbReference>
<dbReference type="InterPro" id="IPR003314">
    <property type="entry name" value="Mu-type_HTH"/>
</dbReference>
<organism evidence="3 4">
    <name type="scientific">Erwinia typographi</name>
    <dbReference type="NCBI Taxonomy" id="371042"/>
    <lineage>
        <taxon>Bacteria</taxon>
        <taxon>Pseudomonadati</taxon>
        <taxon>Pseudomonadota</taxon>
        <taxon>Gammaproteobacteria</taxon>
        <taxon>Enterobacterales</taxon>
        <taxon>Erwiniaceae</taxon>
        <taxon>Erwinia</taxon>
    </lineage>
</organism>
<dbReference type="Pfam" id="PF02316">
    <property type="entry name" value="HTH_Tnp_Mu_1"/>
    <property type="match status" value="1"/>
</dbReference>
<dbReference type="OrthoDB" id="5676324at2"/>
<dbReference type="Gene3D" id="2.30.30.130">
    <property type="entry name" value="Transposase, Mu, C-terminal"/>
    <property type="match status" value="1"/>
</dbReference>
<dbReference type="RefSeq" id="WP_034888927.1">
    <property type="nucleotide sequence ID" value="NZ_JRUQ01000018.1"/>
</dbReference>
<dbReference type="Pfam" id="PF09299">
    <property type="entry name" value="Mu-transpos_C"/>
    <property type="match status" value="1"/>
</dbReference>
<evidence type="ECO:0000313" key="4">
    <source>
        <dbReference type="Proteomes" id="UP000030351"/>
    </source>
</evidence>
<dbReference type="InterPro" id="IPR015378">
    <property type="entry name" value="Transposase-like_Mu_C"/>
</dbReference>
<dbReference type="GO" id="GO:0003677">
    <property type="term" value="F:DNA binding"/>
    <property type="evidence" value="ECO:0007669"/>
    <property type="project" value="InterPro"/>
</dbReference>
<dbReference type="SUPFAM" id="SSF53098">
    <property type="entry name" value="Ribonuclease H-like"/>
    <property type="match status" value="1"/>
</dbReference>
<feature type="domain" description="HTH Mu-type" evidence="2">
    <location>
        <begin position="1"/>
        <end position="68"/>
    </location>
</feature>
<dbReference type="PROSITE" id="PS51702">
    <property type="entry name" value="HTH_MU"/>
    <property type="match status" value="1"/>
</dbReference>
<proteinExistence type="predicted"/>
<protein>
    <submittedName>
        <fullName evidence="3">Transposase</fullName>
    </submittedName>
</protein>
<gene>
    <name evidence="3" type="ORF">NG99_04760</name>
</gene>
<evidence type="ECO:0000259" key="1">
    <source>
        <dbReference type="PROSITE" id="PS50994"/>
    </source>
</evidence>
<dbReference type="InterPro" id="IPR036388">
    <property type="entry name" value="WH-like_DNA-bd_sf"/>
</dbReference>
<dbReference type="InterPro" id="IPR001584">
    <property type="entry name" value="Integrase_cat-core"/>
</dbReference>
<dbReference type="EMBL" id="JRUQ01000018">
    <property type="protein sequence ID" value="KGT95332.1"/>
    <property type="molecule type" value="Genomic_DNA"/>
</dbReference>
<name>A0A0A3Z8B5_9GAMM</name>
<dbReference type="eggNOG" id="COG2801">
    <property type="taxonomic scope" value="Bacteria"/>
</dbReference>
<sequence length="679" mass="76977">MFATVNEMMGLPGLPGTVQGLRFTLNKRVEGCPQLVRRREGTKAFEYHIDCLPEAARDVVKQRFYREVVGTADVSQAAPSVGVVAKAKQELILMQECPALAKREADGLTAQQRNIADSRCVLVMEVDRLRSLEGIKETRSGAIAYISEQSRIGFKSERLREAVDMANARKGKRSGVSVRSLQEWYSLYHSTTNSLERLVLLAPGQPKKLQPDECAWWIAFKAYYGTPTGDSIKATWRKFKKWWEEQYHDQPAVLAAIPSYDVVRRMLKKEPLYKRMEGRVSGSAARAYDVYSKRDWSAMPVNGVWISDGKSLDMKVLHPVYNRPFTPELTLVIDGRSRVIVGWSLSLSENRYAVAEAHRHGMEQYGKPLFIYSDNGGGEKNNMLDADITGIFPRMGINHMTGIPGNPQARGIIERLNGVVPIALARRFSTYNGRNVDPEHQRVMSKKMVSLTNALRQGKELTTDQKRTLGLIPDWQALTAAIQEEIDAYNTSHEHSALPKVNGRYMSPLAYRKHVLDTEGDDIEYLTASELHDMFLPEEIRTAARGWVQLGTNFYFAKELIEVDQEKVRVAFNPLDAKEVYIRRQDGTYVCTAIWNGNTNAPVPLTRMEKALNERAQRQIKRGQAVIQDAKDSLRPVIEHQPDIDFNLFAAKQVNQEPDKVYLFESEFQDDLKKAGNHR</sequence>
<dbReference type="PROSITE" id="PS50994">
    <property type="entry name" value="INTEGRASE"/>
    <property type="match status" value="1"/>
</dbReference>
<keyword evidence="4" id="KW-1185">Reference proteome</keyword>
<dbReference type="InterPro" id="IPR009004">
    <property type="entry name" value="Transposase_Mu_C"/>
</dbReference>
<dbReference type="Gene3D" id="1.10.10.10">
    <property type="entry name" value="Winged helix-like DNA-binding domain superfamily/Winged helix DNA-binding domain"/>
    <property type="match status" value="1"/>
</dbReference>
<dbReference type="InterPro" id="IPR036397">
    <property type="entry name" value="RNaseH_sf"/>
</dbReference>
<dbReference type="AlphaFoldDB" id="A0A0A3Z8B5"/>
<reference evidence="3 4" key="1">
    <citation type="submission" date="2014-10" db="EMBL/GenBank/DDBJ databases">
        <title>Genome sequence of Erwinia typographi M043b.</title>
        <authorList>
            <person name="Chan K.-G."/>
            <person name="Tan W.-S."/>
        </authorList>
    </citation>
    <scope>NUCLEOTIDE SEQUENCE [LARGE SCALE GENOMIC DNA]</scope>
    <source>
        <strain evidence="3 4">M043b</strain>
    </source>
</reference>
<dbReference type="SUPFAM" id="SSF46955">
    <property type="entry name" value="Putative DNA-binding domain"/>
    <property type="match status" value="1"/>
</dbReference>
<dbReference type="InterPro" id="IPR009061">
    <property type="entry name" value="DNA-bd_dom_put_sf"/>
</dbReference>
<evidence type="ECO:0000259" key="2">
    <source>
        <dbReference type="PROSITE" id="PS51702"/>
    </source>
</evidence>
<dbReference type="Gene3D" id="3.30.420.10">
    <property type="entry name" value="Ribonuclease H-like superfamily/Ribonuclease H"/>
    <property type="match status" value="1"/>
</dbReference>
<dbReference type="STRING" id="371042.NG99_04760"/>
<dbReference type="SUPFAM" id="SSF50610">
    <property type="entry name" value="mu transposase, C-terminal domain"/>
    <property type="match status" value="1"/>
</dbReference>
<feature type="domain" description="Integrase catalytic" evidence="1">
    <location>
        <begin position="296"/>
        <end position="481"/>
    </location>
</feature>
<comment type="caution">
    <text evidence="3">The sequence shown here is derived from an EMBL/GenBank/DDBJ whole genome shotgun (WGS) entry which is preliminary data.</text>
</comment>
<evidence type="ECO:0000313" key="3">
    <source>
        <dbReference type="EMBL" id="KGT95332.1"/>
    </source>
</evidence>
<dbReference type="GO" id="GO:0015074">
    <property type="term" value="P:DNA integration"/>
    <property type="evidence" value="ECO:0007669"/>
    <property type="project" value="InterPro"/>
</dbReference>